<dbReference type="EMBL" id="UINC01032137">
    <property type="protein sequence ID" value="SVB19296.1"/>
    <property type="molecule type" value="Genomic_DNA"/>
</dbReference>
<feature type="domain" description="MaoC-like" evidence="1">
    <location>
        <begin position="14"/>
        <end position="111"/>
    </location>
</feature>
<dbReference type="Pfam" id="PF01575">
    <property type="entry name" value="MaoC_dehydratas"/>
    <property type="match status" value="1"/>
</dbReference>
<dbReference type="InterPro" id="IPR029069">
    <property type="entry name" value="HotDog_dom_sf"/>
</dbReference>
<dbReference type="SUPFAM" id="SSF54637">
    <property type="entry name" value="Thioesterase/thiol ester dehydrase-isomerase"/>
    <property type="match status" value="1"/>
</dbReference>
<gene>
    <name evidence="2" type="ORF">METZ01_LOCUS172150</name>
</gene>
<feature type="non-terminal residue" evidence="2">
    <location>
        <position position="111"/>
    </location>
</feature>
<dbReference type="PANTHER" id="PTHR42993:SF1">
    <property type="entry name" value="MAOC-LIKE DEHYDRATASE DOMAIN-CONTAINING PROTEIN"/>
    <property type="match status" value="1"/>
</dbReference>
<evidence type="ECO:0000313" key="2">
    <source>
        <dbReference type="EMBL" id="SVB19296.1"/>
    </source>
</evidence>
<sequence>MANPDITLANVHEYVGQEIGQTDWLDIDQMQVNIFGEVTRWPTWMHNDRDRAASESPYGGTIIHGFFLVSLITYFVRTGGINPADGAYSLNYGMDKVRILEPVVIGDGIRV</sequence>
<organism evidence="2">
    <name type="scientific">marine metagenome</name>
    <dbReference type="NCBI Taxonomy" id="408172"/>
    <lineage>
        <taxon>unclassified sequences</taxon>
        <taxon>metagenomes</taxon>
        <taxon>ecological metagenomes</taxon>
    </lineage>
</organism>
<dbReference type="Gene3D" id="3.10.129.10">
    <property type="entry name" value="Hotdog Thioesterase"/>
    <property type="match status" value="1"/>
</dbReference>
<name>A0A382BZP9_9ZZZZ</name>
<evidence type="ECO:0000259" key="1">
    <source>
        <dbReference type="Pfam" id="PF01575"/>
    </source>
</evidence>
<reference evidence="2" key="1">
    <citation type="submission" date="2018-05" db="EMBL/GenBank/DDBJ databases">
        <authorList>
            <person name="Lanie J.A."/>
            <person name="Ng W.-L."/>
            <person name="Kazmierczak K.M."/>
            <person name="Andrzejewski T.M."/>
            <person name="Davidsen T.M."/>
            <person name="Wayne K.J."/>
            <person name="Tettelin H."/>
            <person name="Glass J.I."/>
            <person name="Rusch D."/>
            <person name="Podicherti R."/>
            <person name="Tsui H.-C.T."/>
            <person name="Winkler M.E."/>
        </authorList>
    </citation>
    <scope>NUCLEOTIDE SEQUENCE</scope>
</reference>
<proteinExistence type="predicted"/>
<accession>A0A382BZP9</accession>
<dbReference type="InterPro" id="IPR002539">
    <property type="entry name" value="MaoC-like_dom"/>
</dbReference>
<protein>
    <recommendedName>
        <fullName evidence="1">MaoC-like domain-containing protein</fullName>
    </recommendedName>
</protein>
<dbReference type="PANTHER" id="PTHR42993">
    <property type="entry name" value="MAOC-LIKE DEHYDRATASE DOMAIN-CONTAINING PROTEIN"/>
    <property type="match status" value="1"/>
</dbReference>
<dbReference type="AlphaFoldDB" id="A0A382BZP9"/>